<comment type="caution">
    <text evidence="7">The sequence shown here is derived from an EMBL/GenBank/DDBJ whole genome shotgun (WGS) entry which is preliminary data.</text>
</comment>
<feature type="domain" description="EGF-like" evidence="6">
    <location>
        <begin position="253"/>
        <end position="292"/>
    </location>
</feature>
<dbReference type="EMBL" id="CAJOBC010017579">
    <property type="protein sequence ID" value="CAF4033365.1"/>
    <property type="molecule type" value="Genomic_DNA"/>
</dbReference>
<proteinExistence type="predicted"/>
<dbReference type="Gene3D" id="2.10.25.10">
    <property type="entry name" value="Laminin"/>
    <property type="match status" value="2"/>
</dbReference>
<feature type="transmembrane region" description="Helical" evidence="5">
    <location>
        <begin position="604"/>
        <end position="633"/>
    </location>
</feature>
<keyword evidence="2 3" id="KW-1015">Disulfide bond</keyword>
<evidence type="ECO:0000313" key="7">
    <source>
        <dbReference type="EMBL" id="CAF1258231.1"/>
    </source>
</evidence>
<accession>A0A815ANV5</accession>
<feature type="disulfide bond" evidence="3">
    <location>
        <begin position="491"/>
        <end position="500"/>
    </location>
</feature>
<name>A0A815ANV5_9BILA</name>
<keyword evidence="9" id="KW-1185">Reference proteome</keyword>
<evidence type="ECO:0000256" key="2">
    <source>
        <dbReference type="ARBA" id="ARBA00023157"/>
    </source>
</evidence>
<dbReference type="Proteomes" id="UP000681722">
    <property type="component" value="Unassembled WGS sequence"/>
</dbReference>
<keyword evidence="1" id="KW-0732">Signal</keyword>
<feature type="disulfide bond" evidence="3">
    <location>
        <begin position="282"/>
        <end position="291"/>
    </location>
</feature>
<keyword evidence="5" id="KW-0812">Transmembrane</keyword>
<feature type="domain" description="EGF-like" evidence="6">
    <location>
        <begin position="458"/>
        <end position="501"/>
    </location>
</feature>
<dbReference type="SMART" id="SM00181">
    <property type="entry name" value="EGF"/>
    <property type="match status" value="4"/>
</dbReference>
<keyword evidence="5" id="KW-1133">Transmembrane helix</keyword>
<dbReference type="PROSITE" id="PS01186">
    <property type="entry name" value="EGF_2"/>
    <property type="match status" value="1"/>
</dbReference>
<keyword evidence="3" id="KW-0245">EGF-like domain</keyword>
<dbReference type="PANTHER" id="PTHR14949:SF56">
    <property type="entry name" value="EGF-LIKE-DOMAIN, MULTIPLE 7"/>
    <property type="match status" value="1"/>
</dbReference>
<feature type="transmembrane region" description="Helical" evidence="5">
    <location>
        <begin position="732"/>
        <end position="754"/>
    </location>
</feature>
<dbReference type="Pfam" id="PF00008">
    <property type="entry name" value="EGF"/>
    <property type="match status" value="1"/>
</dbReference>
<evidence type="ECO:0000313" key="9">
    <source>
        <dbReference type="Proteomes" id="UP000663829"/>
    </source>
</evidence>
<protein>
    <recommendedName>
        <fullName evidence="6">EGF-like domain-containing protein</fullName>
    </recommendedName>
</protein>
<dbReference type="SUPFAM" id="SSF57196">
    <property type="entry name" value="EGF/Laminin"/>
    <property type="match status" value="3"/>
</dbReference>
<evidence type="ECO:0000313" key="8">
    <source>
        <dbReference type="EMBL" id="CAF4033365.1"/>
    </source>
</evidence>
<feature type="compositionally biased region" description="Polar residues" evidence="4">
    <location>
        <begin position="1"/>
        <end position="13"/>
    </location>
</feature>
<dbReference type="OrthoDB" id="5772665at2759"/>
<keyword evidence="5" id="KW-0472">Membrane</keyword>
<sequence length="781" mass="88773">MVSLLENPNQSLNHNDRQPTDDTEDMLYVNNIDIYYCHRGVLMSSSKINGSDRCLCSPSYYGDRCQYQREHLTVHLKIQTPVWMHKSHIFRVIVYLQTETNPLYDAFDLLHVPYSQNSTYKHIFYLLTPRLNESQTSLVSINVFSVSEDDVKYHSSWFYTVPFTSIFPVNRVTAWLNVDKQSEVASNCNQSCVNGVCTLSLIPANKSFCLCDKGWSGNRCDMISTKACAVGAHLFHSVCVCPLGRFGFDCYGKVDLCRNVRCQNNGTCRSLDIKSQRYVCICSESYYGDHCQYPSAKVKITINKLIIDPSIVHVPIVTVHFVNITSMVSLATFQDRFVYKNVPFNSNLTVILSQQPFLSTFVYVQLFFNTKDYYGEHYLVSFSKYSVYSVYTKILISNHCPFIDQLLSSETMSYPYMKRIKSYYKPCLNLGTKCFGDEKYMCLCDNEAHLDCFLFDHTASNCTERGYCQNGGHCIQPVQKDAIQFEFGCICSDCYYGELCQFTTAQYSMSLDSLLGQQIYADHSLTNQPFVIKITLSIIILMVLVGSLCNTCSIITFYQQNLHEVGSGLYLLSLSVVSELGLVVFGARFFYLLITQITQVNNRYIAYGSCVALEFLSSVLPSIVDWLTACVAIERSFTAVKGVEFNKKLSKKLAKYITAGVILIVSVSSLHEPLSVQLIDDPRTNGHACVLKEQVFAYKPFVISPIIIVILELPRLVLSFAFACIRFQWQKYLYLTSYLVSTLTLLSSLLIFVLPSPSYRKELKGFGKRSLKRLNGLCGRR</sequence>
<evidence type="ECO:0000259" key="6">
    <source>
        <dbReference type="PROSITE" id="PS50026"/>
    </source>
</evidence>
<dbReference type="Gene3D" id="1.20.1070.10">
    <property type="entry name" value="Rhodopsin 7-helix transmembrane proteins"/>
    <property type="match status" value="1"/>
</dbReference>
<dbReference type="InterPro" id="IPR050969">
    <property type="entry name" value="Dev_Signal_Modulators"/>
</dbReference>
<evidence type="ECO:0000256" key="4">
    <source>
        <dbReference type="SAM" id="MobiDB-lite"/>
    </source>
</evidence>
<dbReference type="InterPro" id="IPR000742">
    <property type="entry name" value="EGF"/>
</dbReference>
<feature type="disulfide bond" evidence="3">
    <location>
        <begin position="192"/>
        <end position="209"/>
    </location>
</feature>
<feature type="transmembrane region" description="Helical" evidence="5">
    <location>
        <begin position="534"/>
        <end position="557"/>
    </location>
</feature>
<feature type="disulfide bond" evidence="3">
    <location>
        <begin position="211"/>
        <end position="220"/>
    </location>
</feature>
<reference evidence="7" key="1">
    <citation type="submission" date="2021-02" db="EMBL/GenBank/DDBJ databases">
        <authorList>
            <person name="Nowell W R."/>
        </authorList>
    </citation>
    <scope>NUCLEOTIDE SEQUENCE</scope>
</reference>
<evidence type="ECO:0000256" key="5">
    <source>
        <dbReference type="SAM" id="Phobius"/>
    </source>
</evidence>
<feature type="transmembrane region" description="Helical" evidence="5">
    <location>
        <begin position="653"/>
        <end position="671"/>
    </location>
</feature>
<dbReference type="AlphaFoldDB" id="A0A815ANV5"/>
<feature type="domain" description="EGF-like" evidence="6">
    <location>
        <begin position="184"/>
        <end position="221"/>
    </location>
</feature>
<feature type="transmembrane region" description="Helical" evidence="5">
    <location>
        <begin position="569"/>
        <end position="592"/>
    </location>
</feature>
<dbReference type="EMBL" id="CAJNOQ010010680">
    <property type="protein sequence ID" value="CAF1258231.1"/>
    <property type="molecule type" value="Genomic_DNA"/>
</dbReference>
<dbReference type="PROSITE" id="PS00022">
    <property type="entry name" value="EGF_1"/>
    <property type="match status" value="4"/>
</dbReference>
<dbReference type="CDD" id="cd00054">
    <property type="entry name" value="EGF_CA"/>
    <property type="match status" value="1"/>
</dbReference>
<comment type="caution">
    <text evidence="3">Lacks conserved residue(s) required for the propagation of feature annotation.</text>
</comment>
<dbReference type="SUPFAM" id="SSF81321">
    <property type="entry name" value="Family A G protein-coupled receptor-like"/>
    <property type="match status" value="1"/>
</dbReference>
<organism evidence="7 9">
    <name type="scientific">Didymodactylos carnosus</name>
    <dbReference type="NCBI Taxonomy" id="1234261"/>
    <lineage>
        <taxon>Eukaryota</taxon>
        <taxon>Metazoa</taxon>
        <taxon>Spiralia</taxon>
        <taxon>Gnathifera</taxon>
        <taxon>Rotifera</taxon>
        <taxon>Eurotatoria</taxon>
        <taxon>Bdelloidea</taxon>
        <taxon>Philodinida</taxon>
        <taxon>Philodinidae</taxon>
        <taxon>Didymodactylos</taxon>
    </lineage>
</organism>
<feature type="transmembrane region" description="Helical" evidence="5">
    <location>
        <begin position="701"/>
        <end position="725"/>
    </location>
</feature>
<evidence type="ECO:0000256" key="3">
    <source>
        <dbReference type="PROSITE-ProRule" id="PRU00076"/>
    </source>
</evidence>
<evidence type="ECO:0000256" key="1">
    <source>
        <dbReference type="ARBA" id="ARBA00022729"/>
    </source>
</evidence>
<feature type="region of interest" description="Disordered" evidence="4">
    <location>
        <begin position="1"/>
        <end position="23"/>
    </location>
</feature>
<dbReference type="PANTHER" id="PTHR14949">
    <property type="entry name" value="EGF-LIKE-DOMAIN, MULTIPLE 7, 8"/>
    <property type="match status" value="1"/>
</dbReference>
<gene>
    <name evidence="7" type="ORF">GPM918_LOCUS26472</name>
    <name evidence="8" type="ORF">SRO942_LOCUS26636</name>
</gene>
<dbReference type="Proteomes" id="UP000663829">
    <property type="component" value="Unassembled WGS sequence"/>
</dbReference>
<dbReference type="PROSITE" id="PS50026">
    <property type="entry name" value="EGF_3"/>
    <property type="match status" value="3"/>
</dbReference>